<feature type="region of interest" description="Disordered" evidence="1">
    <location>
        <begin position="119"/>
        <end position="138"/>
    </location>
</feature>
<feature type="signal peptide" evidence="2">
    <location>
        <begin position="1"/>
        <end position="25"/>
    </location>
</feature>
<keyword evidence="4" id="KW-1185">Reference proteome</keyword>
<gene>
    <name evidence="3" type="ORF">Tco_1028855</name>
</gene>
<feature type="compositionally biased region" description="Basic residues" evidence="1">
    <location>
        <begin position="119"/>
        <end position="130"/>
    </location>
</feature>
<sequence>MKCLEASSCFLMLFGITTVLIDVNAAQSKLVLLENFNENYSKCLRLLYKVNAAEGVNAASEEVSTAELVSTAYEVILFYNGLDVLTRQILDSKGSIPTKTVGDANIAIQEMVEYSQKWHNKTSSKARRPHNTKDCPLKEEGNTLEEAYYTQFGAPYQPGG</sequence>
<proteinExistence type="predicted"/>
<dbReference type="EMBL" id="BQNB010017999">
    <property type="protein sequence ID" value="GJT69569.1"/>
    <property type="molecule type" value="Genomic_DNA"/>
</dbReference>
<keyword evidence="2" id="KW-0732">Signal</keyword>
<accession>A0ABQ5G298</accession>
<evidence type="ECO:0000256" key="2">
    <source>
        <dbReference type="SAM" id="SignalP"/>
    </source>
</evidence>
<feature type="chain" id="PRO_5046969896" description="Variant surface glycoprotein" evidence="2">
    <location>
        <begin position="26"/>
        <end position="160"/>
    </location>
</feature>
<protein>
    <recommendedName>
        <fullName evidence="5">Variant surface glycoprotein</fullName>
    </recommendedName>
</protein>
<comment type="caution">
    <text evidence="3">The sequence shown here is derived from an EMBL/GenBank/DDBJ whole genome shotgun (WGS) entry which is preliminary data.</text>
</comment>
<name>A0ABQ5G298_9ASTR</name>
<organism evidence="3 4">
    <name type="scientific">Tanacetum coccineum</name>
    <dbReference type="NCBI Taxonomy" id="301880"/>
    <lineage>
        <taxon>Eukaryota</taxon>
        <taxon>Viridiplantae</taxon>
        <taxon>Streptophyta</taxon>
        <taxon>Embryophyta</taxon>
        <taxon>Tracheophyta</taxon>
        <taxon>Spermatophyta</taxon>
        <taxon>Magnoliopsida</taxon>
        <taxon>eudicotyledons</taxon>
        <taxon>Gunneridae</taxon>
        <taxon>Pentapetalae</taxon>
        <taxon>asterids</taxon>
        <taxon>campanulids</taxon>
        <taxon>Asterales</taxon>
        <taxon>Asteraceae</taxon>
        <taxon>Asteroideae</taxon>
        <taxon>Anthemideae</taxon>
        <taxon>Anthemidinae</taxon>
        <taxon>Tanacetum</taxon>
    </lineage>
</organism>
<evidence type="ECO:0000256" key="1">
    <source>
        <dbReference type="SAM" id="MobiDB-lite"/>
    </source>
</evidence>
<reference evidence="3" key="1">
    <citation type="journal article" date="2022" name="Int. J. Mol. Sci.">
        <title>Draft Genome of Tanacetum Coccineum: Genomic Comparison of Closely Related Tanacetum-Family Plants.</title>
        <authorList>
            <person name="Yamashiro T."/>
            <person name="Shiraishi A."/>
            <person name="Nakayama K."/>
            <person name="Satake H."/>
        </authorList>
    </citation>
    <scope>NUCLEOTIDE SEQUENCE</scope>
</reference>
<reference evidence="3" key="2">
    <citation type="submission" date="2022-01" db="EMBL/GenBank/DDBJ databases">
        <authorList>
            <person name="Yamashiro T."/>
            <person name="Shiraishi A."/>
            <person name="Satake H."/>
            <person name="Nakayama K."/>
        </authorList>
    </citation>
    <scope>NUCLEOTIDE SEQUENCE</scope>
</reference>
<dbReference type="Proteomes" id="UP001151760">
    <property type="component" value="Unassembled WGS sequence"/>
</dbReference>
<evidence type="ECO:0000313" key="3">
    <source>
        <dbReference type="EMBL" id="GJT69569.1"/>
    </source>
</evidence>
<evidence type="ECO:0008006" key="5">
    <source>
        <dbReference type="Google" id="ProtNLM"/>
    </source>
</evidence>
<evidence type="ECO:0000313" key="4">
    <source>
        <dbReference type="Proteomes" id="UP001151760"/>
    </source>
</evidence>